<feature type="non-terminal residue" evidence="1">
    <location>
        <position position="53"/>
    </location>
</feature>
<dbReference type="EMBL" id="DVGY01000103">
    <property type="protein sequence ID" value="HIR41114.1"/>
    <property type="molecule type" value="Genomic_DNA"/>
</dbReference>
<organism evidence="1 2">
    <name type="scientific">Candidatus Egerieicola pullicola</name>
    <dbReference type="NCBI Taxonomy" id="2840775"/>
    <lineage>
        <taxon>Bacteria</taxon>
        <taxon>Bacillati</taxon>
        <taxon>Bacillota</taxon>
        <taxon>Clostridia</taxon>
        <taxon>Eubacteriales</taxon>
        <taxon>Oscillospiraceae</taxon>
        <taxon>Oscillospiraceae incertae sedis</taxon>
        <taxon>Candidatus Egerieicola</taxon>
    </lineage>
</organism>
<reference evidence="1" key="1">
    <citation type="submission" date="2020-10" db="EMBL/GenBank/DDBJ databases">
        <authorList>
            <person name="Gilroy R."/>
        </authorList>
    </citation>
    <scope>NUCLEOTIDE SEQUENCE</scope>
    <source>
        <strain evidence="1">CHK184-25365</strain>
    </source>
</reference>
<proteinExistence type="predicted"/>
<dbReference type="AlphaFoldDB" id="A0A9D1DD89"/>
<name>A0A9D1DD89_9FIRM</name>
<sequence>MIIREVLNNAALWLEDPDTKAVAIVVKKDIINGISLGDEYDPAQADYVIQYKN</sequence>
<evidence type="ECO:0000313" key="1">
    <source>
        <dbReference type="EMBL" id="HIR41114.1"/>
    </source>
</evidence>
<gene>
    <name evidence="1" type="ORF">IAB36_04715</name>
</gene>
<protein>
    <submittedName>
        <fullName evidence="1">Uncharacterized protein</fullName>
    </submittedName>
</protein>
<comment type="caution">
    <text evidence="1">The sequence shown here is derived from an EMBL/GenBank/DDBJ whole genome shotgun (WGS) entry which is preliminary data.</text>
</comment>
<evidence type="ECO:0000313" key="2">
    <source>
        <dbReference type="Proteomes" id="UP000886749"/>
    </source>
</evidence>
<accession>A0A9D1DD89</accession>
<reference evidence="1" key="2">
    <citation type="journal article" date="2021" name="PeerJ">
        <title>Extensive microbial diversity within the chicken gut microbiome revealed by metagenomics and culture.</title>
        <authorList>
            <person name="Gilroy R."/>
            <person name="Ravi A."/>
            <person name="Getino M."/>
            <person name="Pursley I."/>
            <person name="Horton D.L."/>
            <person name="Alikhan N.F."/>
            <person name="Baker D."/>
            <person name="Gharbi K."/>
            <person name="Hall N."/>
            <person name="Watson M."/>
            <person name="Adriaenssens E.M."/>
            <person name="Foster-Nyarko E."/>
            <person name="Jarju S."/>
            <person name="Secka A."/>
            <person name="Antonio M."/>
            <person name="Oren A."/>
            <person name="Chaudhuri R.R."/>
            <person name="La Ragione R."/>
            <person name="Hildebrand F."/>
            <person name="Pallen M.J."/>
        </authorList>
    </citation>
    <scope>NUCLEOTIDE SEQUENCE</scope>
    <source>
        <strain evidence="1">CHK184-25365</strain>
    </source>
</reference>
<dbReference type="Proteomes" id="UP000886749">
    <property type="component" value="Unassembled WGS sequence"/>
</dbReference>